<organism evidence="11 12">
    <name type="scientific">candidate division CSSED10-310 bacterium</name>
    <dbReference type="NCBI Taxonomy" id="2855610"/>
    <lineage>
        <taxon>Bacteria</taxon>
        <taxon>Bacteria division CSSED10-310</taxon>
    </lineage>
</organism>
<dbReference type="EMBL" id="JBHPBY010000121">
    <property type="protein sequence ID" value="MFC1850754.1"/>
    <property type="molecule type" value="Genomic_DNA"/>
</dbReference>
<proteinExistence type="inferred from homology"/>
<dbReference type="Proteomes" id="UP001594351">
    <property type="component" value="Unassembled WGS sequence"/>
</dbReference>
<dbReference type="Pfam" id="PF02684">
    <property type="entry name" value="LpxB"/>
    <property type="match status" value="1"/>
</dbReference>
<dbReference type="SUPFAM" id="SSF53756">
    <property type="entry name" value="UDP-Glycosyltransferase/glycogen phosphorylase"/>
    <property type="match status" value="1"/>
</dbReference>
<dbReference type="GO" id="GO:0008915">
    <property type="term" value="F:lipid-A-disaccharide synthase activity"/>
    <property type="evidence" value="ECO:0007669"/>
    <property type="project" value="UniProtKB-EC"/>
</dbReference>
<comment type="pathway">
    <text evidence="10">Bacterial outer membrane biogenesis; LPS lipid A biosynthesis.</text>
</comment>
<keyword evidence="5 10" id="KW-0441">Lipid A biosynthesis</keyword>
<evidence type="ECO:0000256" key="9">
    <source>
        <dbReference type="ARBA" id="ARBA00048975"/>
    </source>
</evidence>
<evidence type="ECO:0000256" key="2">
    <source>
        <dbReference type="ARBA" id="ARBA00012687"/>
    </source>
</evidence>
<keyword evidence="4 10" id="KW-0444">Lipid biosynthesis</keyword>
<dbReference type="PANTHER" id="PTHR30372">
    <property type="entry name" value="LIPID-A-DISACCHARIDE SYNTHASE"/>
    <property type="match status" value="1"/>
</dbReference>
<dbReference type="PANTHER" id="PTHR30372:SF4">
    <property type="entry name" value="LIPID-A-DISACCHARIDE SYNTHASE, MITOCHONDRIAL-RELATED"/>
    <property type="match status" value="1"/>
</dbReference>
<protein>
    <recommendedName>
        <fullName evidence="3 10">Lipid-A-disaccharide synthase</fullName>
        <ecNumber evidence="2 10">2.4.1.182</ecNumber>
    </recommendedName>
</protein>
<evidence type="ECO:0000256" key="6">
    <source>
        <dbReference type="ARBA" id="ARBA00022676"/>
    </source>
</evidence>
<gene>
    <name evidence="10 11" type="primary">lpxB</name>
    <name evidence="11" type="ORF">ACFL27_11225</name>
</gene>
<keyword evidence="8 10" id="KW-0443">Lipid metabolism</keyword>
<comment type="function">
    <text evidence="1 10">Condensation of UDP-2,3-diacylglucosamine and 2,3-diacylglucosamine-1-phosphate to form lipid A disaccharide, a precursor of lipid A, a phosphorylated glycolipid that anchors the lipopolysaccharide to the outer membrane of the cell.</text>
</comment>
<keyword evidence="6 10" id="KW-0328">Glycosyltransferase</keyword>
<comment type="similarity">
    <text evidence="10">Belongs to the LpxB family.</text>
</comment>
<evidence type="ECO:0000256" key="10">
    <source>
        <dbReference type="HAMAP-Rule" id="MF_00392"/>
    </source>
</evidence>
<evidence type="ECO:0000256" key="4">
    <source>
        <dbReference type="ARBA" id="ARBA00022516"/>
    </source>
</evidence>
<name>A0ABV6YX50_UNCC1</name>
<comment type="catalytic activity">
    <reaction evidence="9 10">
        <text>a lipid X + a UDP-2-N,3-O-bis[(3R)-3-hydroxyacyl]-alpha-D-glucosamine = a lipid A disaccharide + UDP + H(+)</text>
        <dbReference type="Rhea" id="RHEA:67828"/>
        <dbReference type="ChEBI" id="CHEBI:15378"/>
        <dbReference type="ChEBI" id="CHEBI:58223"/>
        <dbReference type="ChEBI" id="CHEBI:137748"/>
        <dbReference type="ChEBI" id="CHEBI:176338"/>
        <dbReference type="ChEBI" id="CHEBI:176343"/>
        <dbReference type="EC" id="2.4.1.182"/>
    </reaction>
</comment>
<dbReference type="HAMAP" id="MF_00392">
    <property type="entry name" value="LpxB"/>
    <property type="match status" value="1"/>
</dbReference>
<evidence type="ECO:0000256" key="8">
    <source>
        <dbReference type="ARBA" id="ARBA00023098"/>
    </source>
</evidence>
<evidence type="ECO:0000313" key="11">
    <source>
        <dbReference type="EMBL" id="MFC1850754.1"/>
    </source>
</evidence>
<evidence type="ECO:0000256" key="5">
    <source>
        <dbReference type="ARBA" id="ARBA00022556"/>
    </source>
</evidence>
<evidence type="ECO:0000256" key="3">
    <source>
        <dbReference type="ARBA" id="ARBA00020902"/>
    </source>
</evidence>
<dbReference type="NCBIfam" id="TIGR00215">
    <property type="entry name" value="lpxB"/>
    <property type="match status" value="1"/>
</dbReference>
<reference evidence="11 12" key="1">
    <citation type="submission" date="2024-09" db="EMBL/GenBank/DDBJ databases">
        <title>Laminarin stimulates single cell rates of sulfate reduction while oxygen inhibits transcriptomic activity in coastal marine sediment.</title>
        <authorList>
            <person name="Lindsay M."/>
            <person name="Orcutt B."/>
            <person name="Emerson D."/>
            <person name="Stepanauskas R."/>
            <person name="D'Angelo T."/>
        </authorList>
    </citation>
    <scope>NUCLEOTIDE SEQUENCE [LARGE SCALE GENOMIC DNA]</scope>
    <source>
        <strain evidence="11">SAG AM-311-K15</strain>
    </source>
</reference>
<evidence type="ECO:0000256" key="1">
    <source>
        <dbReference type="ARBA" id="ARBA00002056"/>
    </source>
</evidence>
<dbReference type="InterPro" id="IPR003835">
    <property type="entry name" value="Glyco_trans_19"/>
</dbReference>
<keyword evidence="7 10" id="KW-0808">Transferase</keyword>
<comment type="caution">
    <text evidence="11">The sequence shown here is derived from an EMBL/GenBank/DDBJ whole genome shotgun (WGS) entry which is preliminary data.</text>
</comment>
<accession>A0ABV6YX50</accession>
<keyword evidence="12" id="KW-1185">Reference proteome</keyword>
<sequence>MNPLPHSSPDHKRRIWIITGEVSGDMHGAGLVQHLRKLIPQASFAGIGGPCLEAEGVLLYHHIQELAVMGFSEVFLKLRSIMKIFRNLVKRMKVEKPVAVILVDFPDFNLRFARKAFKAGVPVIYYISPQLWAWRKRRINTIKKYVRKMIVIFPFEEEFFKNNGVDAYFTGYPLAEKLSPQNYQSAHNRSLFTEEKDHFLIGILPGSRNTEIRKILPPLLASAALIRAEFPNTTFIIPRASTADSSLLQDLIRARGVAVQVVDGRTYEVMANSDFLLTASGTATLEATCLTTPMIVVYRMTPLNYFIARRLVKVPHIAMANLVAGYRLVPELIQHDLTAENVFRLARQFMLEPERLQTIRSGLEAVRQKLQSKDAYHQAALAVYHQLQRIE</sequence>
<dbReference type="EC" id="2.4.1.182" evidence="2 10"/>
<evidence type="ECO:0000256" key="7">
    <source>
        <dbReference type="ARBA" id="ARBA00022679"/>
    </source>
</evidence>
<evidence type="ECO:0000313" key="12">
    <source>
        <dbReference type="Proteomes" id="UP001594351"/>
    </source>
</evidence>